<dbReference type="Pfam" id="PF00563">
    <property type="entry name" value="EAL"/>
    <property type="match status" value="1"/>
</dbReference>
<feature type="transmembrane region" description="Helical" evidence="1">
    <location>
        <begin position="192"/>
        <end position="214"/>
    </location>
</feature>
<dbReference type="EMBL" id="FAOZ01000001">
    <property type="protein sequence ID" value="CUU53634.1"/>
    <property type="molecule type" value="Genomic_DNA"/>
</dbReference>
<dbReference type="CDD" id="cd01949">
    <property type="entry name" value="GGDEF"/>
    <property type="match status" value="1"/>
</dbReference>
<dbReference type="Proteomes" id="UP000198802">
    <property type="component" value="Unassembled WGS sequence"/>
</dbReference>
<dbReference type="Pfam" id="PF00990">
    <property type="entry name" value="GGDEF"/>
    <property type="match status" value="1"/>
</dbReference>
<dbReference type="SMART" id="SM00052">
    <property type="entry name" value="EAL"/>
    <property type="match status" value="1"/>
</dbReference>
<reference evidence="5" key="1">
    <citation type="submission" date="2015-11" db="EMBL/GenBank/DDBJ databases">
        <authorList>
            <person name="Varghese N."/>
        </authorList>
    </citation>
    <scope>NUCLEOTIDE SEQUENCE [LARGE SCALE GENOMIC DNA]</scope>
    <source>
        <strain evidence="5">DSM 45899</strain>
    </source>
</reference>
<dbReference type="FunFam" id="3.30.70.270:FF:000001">
    <property type="entry name" value="Diguanylate cyclase domain protein"/>
    <property type="match status" value="1"/>
</dbReference>
<dbReference type="Gene3D" id="3.30.70.270">
    <property type="match status" value="1"/>
</dbReference>
<feature type="transmembrane region" description="Helical" evidence="1">
    <location>
        <begin position="160"/>
        <end position="180"/>
    </location>
</feature>
<organism evidence="4 5">
    <name type="scientific">Parafrankia irregularis</name>
    <dbReference type="NCBI Taxonomy" id="795642"/>
    <lineage>
        <taxon>Bacteria</taxon>
        <taxon>Bacillati</taxon>
        <taxon>Actinomycetota</taxon>
        <taxon>Actinomycetes</taxon>
        <taxon>Frankiales</taxon>
        <taxon>Frankiaceae</taxon>
        <taxon>Parafrankia</taxon>
    </lineage>
</organism>
<dbReference type="NCBIfam" id="TIGR00254">
    <property type="entry name" value="GGDEF"/>
    <property type="match status" value="1"/>
</dbReference>
<accession>A0A0S4QEH4</accession>
<evidence type="ECO:0000259" key="2">
    <source>
        <dbReference type="PROSITE" id="PS50883"/>
    </source>
</evidence>
<name>A0A0S4QEH4_9ACTN</name>
<proteinExistence type="predicted"/>
<feature type="transmembrane region" description="Helical" evidence="1">
    <location>
        <begin position="321"/>
        <end position="341"/>
    </location>
</feature>
<dbReference type="InterPro" id="IPR043128">
    <property type="entry name" value="Rev_trsase/Diguanyl_cyclase"/>
</dbReference>
<keyword evidence="5" id="KW-1185">Reference proteome</keyword>
<dbReference type="InterPro" id="IPR035919">
    <property type="entry name" value="EAL_sf"/>
</dbReference>
<keyword evidence="1" id="KW-1133">Transmembrane helix</keyword>
<evidence type="ECO:0000256" key="1">
    <source>
        <dbReference type="SAM" id="Phobius"/>
    </source>
</evidence>
<evidence type="ECO:0000259" key="3">
    <source>
        <dbReference type="PROSITE" id="PS50887"/>
    </source>
</evidence>
<dbReference type="Gene3D" id="3.20.20.450">
    <property type="entry name" value="EAL domain"/>
    <property type="match status" value="1"/>
</dbReference>
<dbReference type="PANTHER" id="PTHR44757:SF2">
    <property type="entry name" value="BIOFILM ARCHITECTURE MAINTENANCE PROTEIN MBAA"/>
    <property type="match status" value="1"/>
</dbReference>
<dbReference type="InterPro" id="IPR029787">
    <property type="entry name" value="Nucleotide_cyclase"/>
</dbReference>
<dbReference type="InterPro" id="IPR000160">
    <property type="entry name" value="GGDEF_dom"/>
</dbReference>
<keyword evidence="1" id="KW-0812">Transmembrane</keyword>
<feature type="transmembrane region" description="Helical" evidence="1">
    <location>
        <begin position="83"/>
        <end position="103"/>
    </location>
</feature>
<feature type="transmembrane region" description="Helical" evidence="1">
    <location>
        <begin position="123"/>
        <end position="139"/>
    </location>
</feature>
<dbReference type="InterPro" id="IPR001633">
    <property type="entry name" value="EAL_dom"/>
</dbReference>
<dbReference type="AlphaFoldDB" id="A0A0S4QEH4"/>
<evidence type="ECO:0000313" key="5">
    <source>
        <dbReference type="Proteomes" id="UP000198802"/>
    </source>
</evidence>
<dbReference type="InterPro" id="IPR052155">
    <property type="entry name" value="Biofilm_reg_signaling"/>
</dbReference>
<dbReference type="PROSITE" id="PS50887">
    <property type="entry name" value="GGDEF"/>
    <property type="match status" value="1"/>
</dbReference>
<dbReference type="CDD" id="cd01948">
    <property type="entry name" value="EAL"/>
    <property type="match status" value="1"/>
</dbReference>
<feature type="domain" description="EAL" evidence="2">
    <location>
        <begin position="557"/>
        <end position="811"/>
    </location>
</feature>
<gene>
    <name evidence="4" type="ORF">Ga0074812_101132</name>
</gene>
<protein>
    <submittedName>
        <fullName evidence="4">Diguanylate cyclase (GGDEF) domain-containing protein</fullName>
    </submittedName>
</protein>
<sequence>MSHAELTRGIAPEREAPNCGAARFRRIVVVCAVVASVALLAPFVLPSRVADLAVGLGGMAAMGLQGGCELWSTRRARGAERRWRLLLLTGWIGVAIGLLITSVRALFLGQNPLPPLSGTEPAYLAYIPASIAAVLAFPADPLRPEDEPAGTHGTRWKIVTVLDAVLLVGSLSLLGWVVVFGPLVRARAPAPASLGILLAFGLGCFLLLITVLLVGVFRRPRCRESFALLGGGLGSITVLLHVSLYFIASGRPEPLQLVASNTVGTMMIGLACIVPPRSRPRTDRAVRPAAVGLGSAPGGLVRWRARWAGWQAGQGPRWARLLLPYLPLAALGVLVAVQMATQTQVRPSVLLGVLLLVLVVLIRQLLTLADNMRLLDRVEQSRRQLRHQALHDPLTGLANRALFGDRLEHAVARRSRGRLSLLFCDLDDFKTVNDTQGHSVGDELLRLVARRLLGCVPPSDTVARLGGDEFAVLLEDETVDAEAAGRRVRAAVGAPCRLAGQPYAVQVSLGLAVAEPGSPISSESLLQQADLAMYAAKQRGKDRLVVYDPGIVAHSGSLPAHRALHQVLRGDPAGGVLDVLYQPIVDLTHGHPVAYQASARWRHPILGHLTGERTVAVAAGAGLSHQLEQAILDRACHDIGLYRRRTGKNVAVYVSVSVARPTRDLPADIETALAASDLPVQALVLRLSETERLDEQAADSLRTCAARGLRLALNGIAGNHNSLLSLDELPIEILMFDSSPGGRVPGGVGRADLLRRAVIAFAEDLDLTVIATGVQSRQQARSLARHGCRFGQGQLFGPPAALPGATGRPAA</sequence>
<feature type="transmembrane region" description="Helical" evidence="1">
    <location>
        <begin position="27"/>
        <end position="46"/>
    </location>
</feature>
<dbReference type="PANTHER" id="PTHR44757">
    <property type="entry name" value="DIGUANYLATE CYCLASE DGCP"/>
    <property type="match status" value="1"/>
</dbReference>
<feature type="transmembrane region" description="Helical" evidence="1">
    <location>
        <begin position="347"/>
        <end position="366"/>
    </location>
</feature>
<dbReference type="SMART" id="SM00267">
    <property type="entry name" value="GGDEF"/>
    <property type="match status" value="1"/>
</dbReference>
<feature type="domain" description="GGDEF" evidence="3">
    <location>
        <begin position="417"/>
        <end position="549"/>
    </location>
</feature>
<dbReference type="PROSITE" id="PS50883">
    <property type="entry name" value="EAL"/>
    <property type="match status" value="1"/>
</dbReference>
<feature type="transmembrane region" description="Helical" evidence="1">
    <location>
        <begin position="226"/>
        <end position="248"/>
    </location>
</feature>
<dbReference type="SUPFAM" id="SSF55073">
    <property type="entry name" value="Nucleotide cyclase"/>
    <property type="match status" value="1"/>
</dbReference>
<feature type="transmembrane region" description="Helical" evidence="1">
    <location>
        <begin position="52"/>
        <end position="71"/>
    </location>
</feature>
<evidence type="ECO:0000313" key="4">
    <source>
        <dbReference type="EMBL" id="CUU53634.1"/>
    </source>
</evidence>
<dbReference type="SUPFAM" id="SSF141868">
    <property type="entry name" value="EAL domain-like"/>
    <property type="match status" value="1"/>
</dbReference>
<keyword evidence="1" id="KW-0472">Membrane</keyword>